<dbReference type="RefSeq" id="WP_345133714.1">
    <property type="nucleotide sequence ID" value="NZ_BAABAT010000025.1"/>
</dbReference>
<organism evidence="1 2">
    <name type="scientific">Dactylosporangium darangshiense</name>
    <dbReference type="NCBI Taxonomy" id="579108"/>
    <lineage>
        <taxon>Bacteria</taxon>
        <taxon>Bacillati</taxon>
        <taxon>Actinomycetota</taxon>
        <taxon>Actinomycetes</taxon>
        <taxon>Micromonosporales</taxon>
        <taxon>Micromonosporaceae</taxon>
        <taxon>Dactylosporangium</taxon>
    </lineage>
</organism>
<keyword evidence="2" id="KW-1185">Reference proteome</keyword>
<evidence type="ECO:0000313" key="2">
    <source>
        <dbReference type="Proteomes" id="UP001500620"/>
    </source>
</evidence>
<name>A0ABP8DID6_9ACTN</name>
<gene>
    <name evidence="1" type="ORF">GCM10022255_070820</name>
</gene>
<comment type="caution">
    <text evidence="1">The sequence shown here is derived from an EMBL/GenBank/DDBJ whole genome shotgun (WGS) entry which is preliminary data.</text>
</comment>
<proteinExistence type="predicted"/>
<evidence type="ECO:0000313" key="1">
    <source>
        <dbReference type="EMBL" id="GAA4256750.1"/>
    </source>
</evidence>
<dbReference type="EMBL" id="BAABAT010000025">
    <property type="protein sequence ID" value="GAA4256750.1"/>
    <property type="molecule type" value="Genomic_DNA"/>
</dbReference>
<protein>
    <submittedName>
        <fullName evidence="1">Uncharacterized protein</fullName>
    </submittedName>
</protein>
<reference evidence="2" key="1">
    <citation type="journal article" date="2019" name="Int. J. Syst. Evol. Microbiol.">
        <title>The Global Catalogue of Microorganisms (GCM) 10K type strain sequencing project: providing services to taxonomists for standard genome sequencing and annotation.</title>
        <authorList>
            <consortium name="The Broad Institute Genomics Platform"/>
            <consortium name="The Broad Institute Genome Sequencing Center for Infectious Disease"/>
            <person name="Wu L."/>
            <person name="Ma J."/>
        </authorList>
    </citation>
    <scope>NUCLEOTIDE SEQUENCE [LARGE SCALE GENOMIC DNA]</scope>
    <source>
        <strain evidence="2">JCM 17441</strain>
    </source>
</reference>
<accession>A0ABP8DID6</accession>
<dbReference type="Proteomes" id="UP001500620">
    <property type="component" value="Unassembled WGS sequence"/>
</dbReference>
<sequence length="175" mass="20143">MTKQRYLVQHDYGMGALWWWIHARSPREILETFAEVEVMQTAEAIERAEGWGGLDEVDIDILPMPPGLDGLRERRDGQRDRPGFGALADREIVYLRHDGEEGDASVYLTEVGSDGRRIRQVELTGDGAAIRYDEDSWFFNPPLVDLYDPDLPQREIERAEFERAWANARPAEPEE</sequence>